<feature type="domain" description="HNH nuclease" evidence="1">
    <location>
        <begin position="180"/>
        <end position="221"/>
    </location>
</feature>
<dbReference type="Gene3D" id="3.90.75.20">
    <property type="match status" value="1"/>
</dbReference>
<dbReference type="SUPFAM" id="SSF54060">
    <property type="entry name" value="His-Me finger endonucleases"/>
    <property type="match status" value="1"/>
</dbReference>
<protein>
    <submittedName>
        <fullName evidence="2">HNH endonuclease</fullName>
    </submittedName>
</protein>
<dbReference type="InterPro" id="IPR003615">
    <property type="entry name" value="HNH_nuc"/>
</dbReference>
<keyword evidence="2" id="KW-0378">Hydrolase</keyword>
<dbReference type="Pfam" id="PF13392">
    <property type="entry name" value="HNH_3"/>
    <property type="match status" value="1"/>
</dbReference>
<name>A0A1M7YBU2_9FIRM</name>
<dbReference type="Proteomes" id="UP000184612">
    <property type="component" value="Unassembled WGS sequence"/>
</dbReference>
<proteinExistence type="predicted"/>
<accession>A0A1M7YBU2</accession>
<sequence length="260" mass="30083">MAIRYPKEVKEYIKSVIPGRRFDEVADLVNKKFKTDYSEQQMYSFAKNNKIKNGLGTGRKNPYSDVFPKEVFLYIHKNYKGVGPKEMSERLNKIFDRSYTKDQVKEFYANHSLNSGLDGRFKKGHIPINGFTSDNLPPGGFKYRFKKGQKCKNHRPVGSERVSVDGYVEIKVEEPNVWRLKQHVVWEQHNGKVPEGTKLIFLDGNKENVTIGNLEVVTNDEMLEMNRNGLRYDDPDFTRTGILIAKVNRTAAKRKRGEDN</sequence>
<dbReference type="AlphaFoldDB" id="A0A1M7YBU2"/>
<dbReference type="OrthoDB" id="6638408at2"/>
<dbReference type="STRING" id="1121345.SAMN02745217_02592"/>
<keyword evidence="2" id="KW-0540">Nuclease</keyword>
<keyword evidence="2" id="KW-0255">Endonuclease</keyword>
<evidence type="ECO:0000313" key="3">
    <source>
        <dbReference type="Proteomes" id="UP000184612"/>
    </source>
</evidence>
<organism evidence="2 3">
    <name type="scientific">Anaerocolumna xylanovorans DSM 12503</name>
    <dbReference type="NCBI Taxonomy" id="1121345"/>
    <lineage>
        <taxon>Bacteria</taxon>
        <taxon>Bacillati</taxon>
        <taxon>Bacillota</taxon>
        <taxon>Clostridia</taxon>
        <taxon>Lachnospirales</taxon>
        <taxon>Lachnospiraceae</taxon>
        <taxon>Anaerocolumna</taxon>
    </lineage>
</organism>
<evidence type="ECO:0000313" key="2">
    <source>
        <dbReference type="EMBL" id="SHO50112.1"/>
    </source>
</evidence>
<dbReference type="InterPro" id="IPR044925">
    <property type="entry name" value="His-Me_finger_sf"/>
</dbReference>
<dbReference type="EMBL" id="FRFD01000007">
    <property type="protein sequence ID" value="SHO50112.1"/>
    <property type="molecule type" value="Genomic_DNA"/>
</dbReference>
<dbReference type="RefSeq" id="WP_084558637.1">
    <property type="nucleotide sequence ID" value="NZ_FRFD01000007.1"/>
</dbReference>
<dbReference type="GO" id="GO:0004519">
    <property type="term" value="F:endonuclease activity"/>
    <property type="evidence" value="ECO:0007669"/>
    <property type="project" value="UniProtKB-KW"/>
</dbReference>
<gene>
    <name evidence="2" type="ORF">SAMN02745217_02592</name>
</gene>
<keyword evidence="3" id="KW-1185">Reference proteome</keyword>
<evidence type="ECO:0000259" key="1">
    <source>
        <dbReference type="Pfam" id="PF13392"/>
    </source>
</evidence>
<reference evidence="2 3" key="1">
    <citation type="submission" date="2016-12" db="EMBL/GenBank/DDBJ databases">
        <authorList>
            <person name="Song W.-J."/>
            <person name="Kurnit D.M."/>
        </authorList>
    </citation>
    <scope>NUCLEOTIDE SEQUENCE [LARGE SCALE GENOMIC DNA]</scope>
    <source>
        <strain evidence="2 3">DSM 12503</strain>
    </source>
</reference>